<keyword evidence="3" id="KW-1185">Reference proteome</keyword>
<accession>A0A3P6R2Y7</accession>
<protein>
    <submittedName>
        <fullName evidence="2">Uncharacterized protein</fullName>
    </submittedName>
</protein>
<dbReference type="EMBL" id="UYRU01017581">
    <property type="protein sequence ID" value="VDK52967.1"/>
    <property type="molecule type" value="Genomic_DNA"/>
</dbReference>
<feature type="non-terminal residue" evidence="2">
    <location>
        <position position="47"/>
    </location>
</feature>
<dbReference type="Proteomes" id="UP000281553">
    <property type="component" value="Unassembled WGS sequence"/>
</dbReference>
<gene>
    <name evidence="2" type="ORF">DILT_LOCUS1942</name>
</gene>
<sequence length="47" mass="5243">MPTDSREHARLLALTHKSLDLLEDPSVSRPAARVPWGIPVPDRPDQT</sequence>
<evidence type="ECO:0000313" key="2">
    <source>
        <dbReference type="EMBL" id="VDK52967.1"/>
    </source>
</evidence>
<evidence type="ECO:0000256" key="1">
    <source>
        <dbReference type="SAM" id="MobiDB-lite"/>
    </source>
</evidence>
<proteinExistence type="predicted"/>
<dbReference type="OrthoDB" id="24670at2759"/>
<reference evidence="2 3" key="1">
    <citation type="submission" date="2018-11" db="EMBL/GenBank/DDBJ databases">
        <authorList>
            <consortium name="Pathogen Informatics"/>
        </authorList>
    </citation>
    <scope>NUCLEOTIDE SEQUENCE [LARGE SCALE GENOMIC DNA]</scope>
</reference>
<organism evidence="2 3">
    <name type="scientific">Dibothriocephalus latus</name>
    <name type="common">Fish tapeworm</name>
    <name type="synonym">Diphyllobothrium latum</name>
    <dbReference type="NCBI Taxonomy" id="60516"/>
    <lineage>
        <taxon>Eukaryota</taxon>
        <taxon>Metazoa</taxon>
        <taxon>Spiralia</taxon>
        <taxon>Lophotrochozoa</taxon>
        <taxon>Platyhelminthes</taxon>
        <taxon>Cestoda</taxon>
        <taxon>Eucestoda</taxon>
        <taxon>Diphyllobothriidea</taxon>
        <taxon>Diphyllobothriidae</taxon>
        <taxon>Dibothriocephalus</taxon>
    </lineage>
</organism>
<dbReference type="AlphaFoldDB" id="A0A3P6R2Y7"/>
<feature type="region of interest" description="Disordered" evidence="1">
    <location>
        <begin position="26"/>
        <end position="47"/>
    </location>
</feature>
<dbReference type="Gene3D" id="2.170.220.10">
    <property type="match status" value="1"/>
</dbReference>
<name>A0A3P6R2Y7_DIBLA</name>
<evidence type="ECO:0000313" key="3">
    <source>
        <dbReference type="Proteomes" id="UP000281553"/>
    </source>
</evidence>